<dbReference type="Gene3D" id="3.80.10.10">
    <property type="entry name" value="Ribonuclease Inhibitor"/>
    <property type="match status" value="1"/>
</dbReference>
<comment type="caution">
    <text evidence="1">The sequence shown here is derived from an EMBL/GenBank/DDBJ whole genome shotgun (WGS) entry which is preliminary data.</text>
</comment>
<evidence type="ECO:0000313" key="2">
    <source>
        <dbReference type="Proteomes" id="UP000053718"/>
    </source>
</evidence>
<dbReference type="SUPFAM" id="SSF55486">
    <property type="entry name" value="Metalloproteases ('zincins'), catalytic domain"/>
    <property type="match status" value="1"/>
</dbReference>
<dbReference type="Pfam" id="PF10462">
    <property type="entry name" value="Peptidase_M66"/>
    <property type="match status" value="1"/>
</dbReference>
<evidence type="ECO:0000313" key="1">
    <source>
        <dbReference type="EMBL" id="KFZ28203.1"/>
    </source>
</evidence>
<dbReference type="AlphaFoldDB" id="A0A094L0S4"/>
<gene>
    <name evidence="1" type="ORF">IDAT_10220</name>
</gene>
<dbReference type="EMBL" id="JPIN01000011">
    <property type="protein sequence ID" value="KFZ28203.1"/>
    <property type="molecule type" value="Genomic_DNA"/>
</dbReference>
<dbReference type="eggNOG" id="COG1572">
    <property type="taxonomic scope" value="Bacteria"/>
</dbReference>
<organism evidence="1 2">
    <name type="scientific">Pseudidiomarina atlantica</name>
    <dbReference type="NCBI Taxonomy" id="1517416"/>
    <lineage>
        <taxon>Bacteria</taxon>
        <taxon>Pseudomonadati</taxon>
        <taxon>Pseudomonadota</taxon>
        <taxon>Gammaproteobacteria</taxon>
        <taxon>Alteromonadales</taxon>
        <taxon>Idiomarinaceae</taxon>
        <taxon>Pseudidiomarina</taxon>
    </lineage>
</organism>
<accession>A0A094L0S4</accession>
<dbReference type="InterPro" id="IPR032675">
    <property type="entry name" value="LRR_dom_sf"/>
</dbReference>
<dbReference type="Proteomes" id="UP000053718">
    <property type="component" value="Unassembled WGS sequence"/>
</dbReference>
<dbReference type="GO" id="GO:0008237">
    <property type="term" value="F:metallopeptidase activity"/>
    <property type="evidence" value="ECO:0007669"/>
    <property type="project" value="InterPro"/>
</dbReference>
<keyword evidence="2" id="KW-1185">Reference proteome</keyword>
<sequence>MVTDLEGIQAATGLKSLFINARLTTLEPLRGMNINPLWIGSHMNFMTVGAPARNRVESFAPLATMPLTQLELDDMEPKDGSYAFLQQLPRLRTLALGNTRGVSDLSFLPSMPNLSIMRLTGTRVIDLRPLANSSLARASNFVQIFGCASEEQRVTQDLVQQAEQQSWLLVVSKGNTSTYCPTADALYDVEAVASLSDDAVQLEWDFTKGSVDAYMNCEIHYNRSNEQLNNPDVLVESCGAAGSLELPKYFDRYDVQFVIDDGVYDRFVVDQFELRDETLDTSQLRLTDVEWGQSVITSRPSLVPNRSVLFRAHMIADQDVAVPDATLLLELNGETHELAMNGIAGGVPSEPEYHLLEASYRVEIPAEWVQAGLQVSMVLNDEVIYSETPVVGAAHKLSISLFPMVVNGVSAEVELTAEKAREMLLHYFPLQDVELRIEEPFVYDTDGDFSPSTLINALRDKYRLDGAQHHYHGIFPAGVVTSGLGIAGIASQGGNVGLTIDSAQQGSTFAHEIGHNLGLGHVDCGNPDFVMRDYPYPADTIGSNGYDAVKTQIINKDMVKDVMSYCRPVFISDYSFNSVQHYLDRKPPKGFDAVDGAAMAHARATGEPFYSTLITGEIDQRGGQTRLRLVKDVNRPAGIAEMGPFTLVAEDVNGELLTRTFAVEPTGNDASERNGYFALQLPVQSSSLVAVRIYFEGSEIFSRKL</sequence>
<dbReference type="Gene3D" id="3.40.390.10">
    <property type="entry name" value="Collagenase (Catalytic Domain)"/>
    <property type="match status" value="1"/>
</dbReference>
<reference evidence="1 2" key="1">
    <citation type="submission" date="2014-06" db="EMBL/GenBank/DDBJ databases">
        <title>Draft genome sequence of Idiomarina sp. MCCC 1A10513.</title>
        <authorList>
            <person name="Du J."/>
            <person name="Lai Q."/>
            <person name="Shao Z."/>
        </authorList>
    </citation>
    <scope>NUCLEOTIDE SEQUENCE [LARGE SCALE GENOMIC DNA]</scope>
    <source>
        <strain evidence="1 2">MCCC 1A10513</strain>
    </source>
</reference>
<evidence type="ECO:0008006" key="3">
    <source>
        <dbReference type="Google" id="ProtNLM"/>
    </source>
</evidence>
<dbReference type="InterPro" id="IPR024079">
    <property type="entry name" value="MetalloPept_cat_dom_sf"/>
</dbReference>
<dbReference type="STRING" id="1517416.IDAT_10220"/>
<proteinExistence type="predicted"/>
<name>A0A094L0S4_9GAMM</name>
<protein>
    <recommendedName>
        <fullName evidence="3">Peptidase M66 domain-containing protein</fullName>
    </recommendedName>
</protein>